<proteinExistence type="predicted"/>
<dbReference type="PROSITE" id="PS51257">
    <property type="entry name" value="PROKAR_LIPOPROTEIN"/>
    <property type="match status" value="1"/>
</dbReference>
<feature type="signal peptide" evidence="1">
    <location>
        <begin position="1"/>
        <end position="18"/>
    </location>
</feature>
<dbReference type="Proteomes" id="UP001175271">
    <property type="component" value="Unassembled WGS sequence"/>
</dbReference>
<keyword evidence="3" id="KW-1185">Reference proteome</keyword>
<protein>
    <submittedName>
        <fullName evidence="2">Uncharacterized protein</fullName>
    </submittedName>
</protein>
<organism evidence="2 3">
    <name type="scientific">Steinernema hermaphroditum</name>
    <dbReference type="NCBI Taxonomy" id="289476"/>
    <lineage>
        <taxon>Eukaryota</taxon>
        <taxon>Metazoa</taxon>
        <taxon>Ecdysozoa</taxon>
        <taxon>Nematoda</taxon>
        <taxon>Chromadorea</taxon>
        <taxon>Rhabditida</taxon>
        <taxon>Tylenchina</taxon>
        <taxon>Panagrolaimomorpha</taxon>
        <taxon>Strongyloidoidea</taxon>
        <taxon>Steinernematidae</taxon>
        <taxon>Steinernema</taxon>
    </lineage>
</organism>
<evidence type="ECO:0000256" key="1">
    <source>
        <dbReference type="SAM" id="SignalP"/>
    </source>
</evidence>
<comment type="caution">
    <text evidence="2">The sequence shown here is derived from an EMBL/GenBank/DDBJ whole genome shotgun (WGS) entry which is preliminary data.</text>
</comment>
<dbReference type="AlphaFoldDB" id="A0AA39GMU7"/>
<evidence type="ECO:0000313" key="3">
    <source>
        <dbReference type="Proteomes" id="UP001175271"/>
    </source>
</evidence>
<sequence>MFRLSFVLFCFCATSASTACVDGVNNVFSLDDLSNGALPIIVRNVSVATYGEDKKPSCSGGDDIGRPNVPIPGIVRVLSGQIIVKEKVDFDLYEAKFTVEKEGWFGRFNKVCKDGKDGLIGVIPCSSKFCKLVGRQLCELLANPGTYNLTDIKSDDIPVPGVNDFLHKAIEGLWKGRVKVESADGKKLADLAIGARNDDNAIELS</sequence>
<evidence type="ECO:0000313" key="2">
    <source>
        <dbReference type="EMBL" id="KAK0390293.1"/>
    </source>
</evidence>
<keyword evidence="1" id="KW-0732">Signal</keyword>
<feature type="chain" id="PRO_5041318483" evidence="1">
    <location>
        <begin position="19"/>
        <end position="205"/>
    </location>
</feature>
<reference evidence="2" key="1">
    <citation type="submission" date="2023-06" db="EMBL/GenBank/DDBJ databases">
        <title>Genomic analysis of the entomopathogenic nematode Steinernema hermaphroditum.</title>
        <authorList>
            <person name="Schwarz E.M."/>
            <person name="Heppert J.K."/>
            <person name="Baniya A."/>
            <person name="Schwartz H.T."/>
            <person name="Tan C.-H."/>
            <person name="Antoshechkin I."/>
            <person name="Sternberg P.W."/>
            <person name="Goodrich-Blair H."/>
            <person name="Dillman A.R."/>
        </authorList>
    </citation>
    <scope>NUCLEOTIDE SEQUENCE</scope>
    <source>
        <strain evidence="2">PS9179</strain>
        <tissue evidence="2">Whole animal</tissue>
    </source>
</reference>
<gene>
    <name evidence="2" type="ORF">QR680_019283</name>
</gene>
<accession>A0AA39GMU7</accession>
<name>A0AA39GMU7_9BILA</name>
<dbReference type="EMBL" id="JAUCMV010000006">
    <property type="protein sequence ID" value="KAK0390293.1"/>
    <property type="molecule type" value="Genomic_DNA"/>
</dbReference>